<dbReference type="InterPro" id="IPR014716">
    <property type="entry name" value="Fibrinogen_a/b/g_C_1"/>
</dbReference>
<protein>
    <submittedName>
        <fullName evidence="3">Uncharacterized protein</fullName>
    </submittedName>
</protein>
<dbReference type="PANTHER" id="PTHR19143">
    <property type="entry name" value="FIBRINOGEN/TENASCIN/ANGIOPOEITIN"/>
    <property type="match status" value="1"/>
</dbReference>
<feature type="non-terminal residue" evidence="3">
    <location>
        <position position="482"/>
    </location>
</feature>
<name>A0A7D9L218_PARCT</name>
<keyword evidence="4" id="KW-1185">Reference proteome</keyword>
<dbReference type="PROSITE" id="PS00514">
    <property type="entry name" value="FIBRINOGEN_C_1"/>
    <property type="match status" value="1"/>
</dbReference>
<evidence type="ECO:0000256" key="1">
    <source>
        <dbReference type="ARBA" id="ARBA00023157"/>
    </source>
</evidence>
<dbReference type="InterPro" id="IPR050373">
    <property type="entry name" value="Fibrinogen_C-term_domain"/>
</dbReference>
<dbReference type="SUPFAM" id="SSF56496">
    <property type="entry name" value="Fibrinogen C-terminal domain-like"/>
    <property type="match status" value="1"/>
</dbReference>
<sequence>LKPRARSASGFRPNKTRPASLLNGFKHDYTNSIDLLPYYILYIKNINYRSVLSGLKPLHVTYYGQHDLPISLCIINECLNVLLLPGIKTYAQISSTYKSDNLTYCPLYNKQNMHCSFITWYKDRFRALIKVIISHTVLYIINRKIHGCLEIPDLFLISCSTLEINLVFPRTHILFSIYYINKISTRKKYDIFTCENIICCFNTELRALSYIFHTLAYSNKNNRNNIIAIATYIRRVLLIEMVLAENENDKKKTSEVQPTTSKSISTTSKPVANCSSLYKSGERKDGVYTINPDGLGSFQVRCDMQTDGGGWTMFQRRQDASVDFYRGWQDYKNGFGDLNGNFWLGLDRIHRLTKSGQNVLRVDLTDWNSDTAYAKYGSFSVASESDGYRLDLGSFSGNAGDSLTYHNGMKFSTYDRDNDQKGSNCAVDSQGAWWYKQCHHSNLNGQYLKAGEKSYQGIRWHHWKRDSRSMKKTEIKLRPAGF</sequence>
<dbReference type="NCBIfam" id="NF040941">
    <property type="entry name" value="GGGWT_bact"/>
    <property type="match status" value="1"/>
</dbReference>
<dbReference type="SMART" id="SM00186">
    <property type="entry name" value="FBG"/>
    <property type="match status" value="1"/>
</dbReference>
<feature type="region of interest" description="Disordered" evidence="2">
    <location>
        <begin position="250"/>
        <end position="269"/>
    </location>
</feature>
<comment type="caution">
    <text evidence="3">The sequence shown here is derived from an EMBL/GenBank/DDBJ whole genome shotgun (WGS) entry which is preliminary data.</text>
</comment>
<dbReference type="Proteomes" id="UP001152795">
    <property type="component" value="Unassembled WGS sequence"/>
</dbReference>
<evidence type="ECO:0000256" key="2">
    <source>
        <dbReference type="SAM" id="MobiDB-lite"/>
    </source>
</evidence>
<dbReference type="CDD" id="cd00087">
    <property type="entry name" value="FReD"/>
    <property type="match status" value="1"/>
</dbReference>
<accession>A0A7D9L218</accession>
<gene>
    <name evidence="3" type="ORF">PACLA_8A079256</name>
</gene>
<dbReference type="GO" id="GO:0005615">
    <property type="term" value="C:extracellular space"/>
    <property type="evidence" value="ECO:0007669"/>
    <property type="project" value="TreeGrafter"/>
</dbReference>
<dbReference type="PROSITE" id="PS51406">
    <property type="entry name" value="FIBRINOGEN_C_2"/>
    <property type="match status" value="1"/>
</dbReference>
<dbReference type="Gene3D" id="3.90.215.10">
    <property type="entry name" value="Gamma Fibrinogen, chain A, domain 1"/>
    <property type="match status" value="1"/>
</dbReference>
<evidence type="ECO:0000313" key="4">
    <source>
        <dbReference type="Proteomes" id="UP001152795"/>
    </source>
</evidence>
<proteinExistence type="predicted"/>
<evidence type="ECO:0000313" key="3">
    <source>
        <dbReference type="EMBL" id="CAB4021382.1"/>
    </source>
</evidence>
<feature type="compositionally biased region" description="Low complexity" evidence="2">
    <location>
        <begin position="259"/>
        <end position="269"/>
    </location>
</feature>
<dbReference type="EMBL" id="CACRXK020011406">
    <property type="protein sequence ID" value="CAB4021382.1"/>
    <property type="molecule type" value="Genomic_DNA"/>
</dbReference>
<dbReference type="InterPro" id="IPR036056">
    <property type="entry name" value="Fibrinogen-like_C"/>
</dbReference>
<reference evidence="3" key="1">
    <citation type="submission" date="2020-04" db="EMBL/GenBank/DDBJ databases">
        <authorList>
            <person name="Alioto T."/>
            <person name="Alioto T."/>
            <person name="Gomez Garrido J."/>
        </authorList>
    </citation>
    <scope>NUCLEOTIDE SEQUENCE</scope>
    <source>
        <strain evidence="3">A484AB</strain>
    </source>
</reference>
<dbReference type="AlphaFoldDB" id="A0A7D9L218"/>
<dbReference type="InterPro" id="IPR002181">
    <property type="entry name" value="Fibrinogen_a/b/g_C_dom"/>
</dbReference>
<organism evidence="3 4">
    <name type="scientific">Paramuricea clavata</name>
    <name type="common">Red gorgonian</name>
    <name type="synonym">Violescent sea-whip</name>
    <dbReference type="NCBI Taxonomy" id="317549"/>
    <lineage>
        <taxon>Eukaryota</taxon>
        <taxon>Metazoa</taxon>
        <taxon>Cnidaria</taxon>
        <taxon>Anthozoa</taxon>
        <taxon>Octocorallia</taxon>
        <taxon>Malacalcyonacea</taxon>
        <taxon>Plexauridae</taxon>
        <taxon>Paramuricea</taxon>
    </lineage>
</organism>
<dbReference type="FunFam" id="3.90.215.10:FF:000001">
    <property type="entry name" value="Tenascin isoform 1"/>
    <property type="match status" value="1"/>
</dbReference>
<dbReference type="OrthoDB" id="7735550at2759"/>
<dbReference type="InterPro" id="IPR020837">
    <property type="entry name" value="Fibrinogen_CS"/>
</dbReference>
<keyword evidence="1" id="KW-1015">Disulfide bond</keyword>
<dbReference type="Pfam" id="PF00147">
    <property type="entry name" value="Fibrinogen_C"/>
    <property type="match status" value="1"/>
</dbReference>